<evidence type="ECO:0000313" key="1">
    <source>
        <dbReference type="EMBL" id="SMF72526.1"/>
    </source>
</evidence>
<dbReference type="AlphaFoldDB" id="A0A1X7GP60"/>
<dbReference type="STRING" id="1313296.SAMN05661091_0880"/>
<dbReference type="RefSeq" id="WP_208917926.1">
    <property type="nucleotide sequence ID" value="NZ_LT840184.1"/>
</dbReference>
<accession>A0A1X7GP60</accession>
<keyword evidence="2" id="KW-1185">Reference proteome</keyword>
<organism evidence="1 2">
    <name type="scientific">Paenibacillus uliginis N3/975</name>
    <dbReference type="NCBI Taxonomy" id="1313296"/>
    <lineage>
        <taxon>Bacteria</taxon>
        <taxon>Bacillati</taxon>
        <taxon>Bacillota</taxon>
        <taxon>Bacilli</taxon>
        <taxon>Bacillales</taxon>
        <taxon>Paenibacillaceae</taxon>
        <taxon>Paenibacillus</taxon>
    </lineage>
</organism>
<evidence type="ECO:0000313" key="2">
    <source>
        <dbReference type="Proteomes" id="UP000192940"/>
    </source>
</evidence>
<dbReference type="EMBL" id="LT840184">
    <property type="protein sequence ID" value="SMF72526.1"/>
    <property type="molecule type" value="Genomic_DNA"/>
</dbReference>
<dbReference type="Proteomes" id="UP000192940">
    <property type="component" value="Chromosome I"/>
</dbReference>
<proteinExistence type="predicted"/>
<sequence length="58" mass="6521">MAEVVVKYIHRVYATVIIDGGRTYNSVMERDKPSVEIALEEKGYNVDEAGDIHPIETV</sequence>
<reference evidence="1 2" key="1">
    <citation type="submission" date="2017-04" db="EMBL/GenBank/DDBJ databases">
        <authorList>
            <person name="Afonso C.L."/>
            <person name="Miller P.J."/>
            <person name="Scott M.A."/>
            <person name="Spackman E."/>
            <person name="Goraichik I."/>
            <person name="Dimitrov K.M."/>
            <person name="Suarez D.L."/>
            <person name="Swayne D.E."/>
        </authorList>
    </citation>
    <scope>NUCLEOTIDE SEQUENCE [LARGE SCALE GENOMIC DNA]</scope>
    <source>
        <strain evidence="1 2">N3/975</strain>
    </source>
</reference>
<gene>
    <name evidence="1" type="ORF">SAMN05661091_0880</name>
</gene>
<name>A0A1X7GP60_9BACL</name>
<protein>
    <submittedName>
        <fullName evidence="1">Uncharacterized protein</fullName>
    </submittedName>
</protein>